<name>A0A6P3YBJ0_DINQU</name>
<dbReference type="OrthoDB" id="7553546at2759"/>
<feature type="region of interest" description="Disordered" evidence="1">
    <location>
        <begin position="1229"/>
        <end position="1257"/>
    </location>
</feature>
<proteinExistence type="predicted"/>
<feature type="chain" id="PRO_5028259585" evidence="2">
    <location>
        <begin position="25"/>
        <end position="1361"/>
    </location>
</feature>
<dbReference type="GeneID" id="106751787"/>
<dbReference type="KEGG" id="dqu:106751787"/>
<feature type="compositionally biased region" description="Low complexity" evidence="1">
    <location>
        <begin position="575"/>
        <end position="593"/>
    </location>
</feature>
<feature type="compositionally biased region" description="Polar residues" evidence="1">
    <location>
        <begin position="878"/>
        <end position="888"/>
    </location>
</feature>
<feature type="compositionally biased region" description="Polar residues" evidence="1">
    <location>
        <begin position="741"/>
        <end position="758"/>
    </location>
</feature>
<evidence type="ECO:0000256" key="2">
    <source>
        <dbReference type="SAM" id="SignalP"/>
    </source>
</evidence>
<feature type="region of interest" description="Disordered" evidence="1">
    <location>
        <begin position="678"/>
        <end position="697"/>
    </location>
</feature>
<protein>
    <submittedName>
        <fullName evidence="4">Collagen alpha-1(I) chain-like</fullName>
    </submittedName>
</protein>
<evidence type="ECO:0000313" key="3">
    <source>
        <dbReference type="Proteomes" id="UP000515204"/>
    </source>
</evidence>
<feature type="compositionally biased region" description="Polar residues" evidence="1">
    <location>
        <begin position="850"/>
        <end position="862"/>
    </location>
</feature>
<keyword evidence="3" id="KW-1185">Reference proteome</keyword>
<feature type="region of interest" description="Disordered" evidence="1">
    <location>
        <begin position="90"/>
        <end position="209"/>
    </location>
</feature>
<feature type="compositionally biased region" description="Acidic residues" evidence="1">
    <location>
        <begin position="134"/>
        <end position="159"/>
    </location>
</feature>
<feature type="region of interest" description="Disordered" evidence="1">
    <location>
        <begin position="556"/>
        <end position="593"/>
    </location>
</feature>
<feature type="region of interest" description="Disordered" evidence="1">
    <location>
        <begin position="413"/>
        <end position="527"/>
    </location>
</feature>
<feature type="region of interest" description="Disordered" evidence="1">
    <location>
        <begin position="785"/>
        <end position="917"/>
    </location>
</feature>
<sequence>MLSDILKCFLQISVMCSFFISSDARATNNAGSSDAFSSASSNAYAGAVASAGTAGASALNGANAFTGAFAGTGSSPGVNERHREIRNYDNINFPHDSDANRGVKSLSHHRGTKSEGHDHNKDGDDCSKCKWENDDYWERDETEEGRDENNEDECDDGDDGQYKPDKTHHHGGNGPRGHTFGPNPPGVHKTGPIYGDDVKGGIKGSKPDGPFKVTNFPVSTGHAGSTGNYGSTPNLGSSWNTPFTSTSKPGYGGVTAHNFVTIPSYGPGTGWNRETTSVSSGSTPKPAWGGGHGDTFGTTPSPIWSTGLGSTPPATGFFSPQKPVGSYGTTPKSGTNWNTVTPGSGFLASQKPETPWNSAHDGTPVGSYGTTLQPEQGWNTGFGSIPTTGYSFSHKPASNWNGDHGNTPVGSFGTTSKPGSSWNTGFGTSRVPSSQNPVPSWNADHGDKPIGSFGTTPKPGSNWKPGYDTSAGTPSTQKPWSTRHDNVFVEISGTTPKPGQNRNIGSDDKPGSSWNPSQGTTSFGSLNCTRPETTCSLGKQGPVKVSPIPLDTAFGKSNEFPGNISPGAPYGGGNTFPLNNPGGPGGNQNRPYGQFETAGTSSVHAGASVKPNFGSTSYSGVPDNFKQKEYPSTSGTITASSWPSSGHIGSGSSTWPGSRTAQPHAGFPVSNIAFGTTKTPFGHVSTPDSSGSPYGGAKPNNFNAASSSAIASANANAFGTSFGTYNTPGAYNIPGTYNTPDITRTTSNHRTPSVSHTGILSYPGIKGPSENIKPTYGIGPYGAQPDVGTGVWPSKLPTAGERETWPEKQPGSGSEARPNTQSSSGNAPWSEKQPENNITPSHLGSGIWPSRQSGRGSTTTPGSHPEIGTSPGRLPIGGSNTWPTQQKGSGFWPGTQVEHGSGSGCKSGSCEGPTIPSSGSKNCRENCNYGSDCSEGDDNVSAIHGPCGEKSGPSGVNKTYYPVGFGDSNIPNISNTYKPNSLPSIGSQVYPEIYNPACETGDNSRNQGDRDVTPGGPDRWNSANPFLHRSVGGIPSDVSRPWSGTTPKSIGKGNLFLDSSQSIPKPGGINANNDRNVIPLNQENTKSFEGNPFLNDNKRRGDIQVNNDEEAISLGGRKTEGNNPFNAVPGSKSNGSNGPSYGGQPAGFPGSGTAGNGDVKSDFYSGEVSSPQSGNIPYPAGSNRQSTSPLQCKLGLFGCGTPGSGSYTATKGGKHPGGIHRGISGNIGAGIGSVNSGPGEPGNSGTGPVSNNYGDGFNIGASHPGSAGNHLAGSGAHVGTYAGSFSSAQASSSSFANAKSFSSSGTGGHGGNFDQTNSGSWSSSGAQNQGRPNSWASSGASAFAGSSAGSGSGNHPVDVKG</sequence>
<organism evidence="3 4">
    <name type="scientific">Dinoponera quadriceps</name>
    <name type="common">South American ant</name>
    <dbReference type="NCBI Taxonomy" id="609295"/>
    <lineage>
        <taxon>Eukaryota</taxon>
        <taxon>Metazoa</taxon>
        <taxon>Ecdysozoa</taxon>
        <taxon>Arthropoda</taxon>
        <taxon>Hexapoda</taxon>
        <taxon>Insecta</taxon>
        <taxon>Pterygota</taxon>
        <taxon>Neoptera</taxon>
        <taxon>Endopterygota</taxon>
        <taxon>Hymenoptera</taxon>
        <taxon>Apocrita</taxon>
        <taxon>Aculeata</taxon>
        <taxon>Formicoidea</taxon>
        <taxon>Formicidae</taxon>
        <taxon>Ponerinae</taxon>
        <taxon>Ponerini</taxon>
        <taxon>Dinoponera</taxon>
    </lineage>
</organism>
<feature type="compositionally biased region" description="Polar residues" evidence="1">
    <location>
        <begin position="817"/>
        <end position="827"/>
    </location>
</feature>
<reference evidence="4" key="1">
    <citation type="submission" date="2025-08" db="UniProtKB">
        <authorList>
            <consortium name="RefSeq"/>
        </authorList>
    </citation>
    <scope>IDENTIFICATION</scope>
</reference>
<accession>A0A6P3YBJ0</accession>
<feature type="compositionally biased region" description="Low complexity" evidence="1">
    <location>
        <begin position="1129"/>
        <end position="1139"/>
    </location>
</feature>
<feature type="region of interest" description="Disordered" evidence="1">
    <location>
        <begin position="998"/>
        <end position="1055"/>
    </location>
</feature>
<feature type="compositionally biased region" description="Gly residues" evidence="1">
    <location>
        <begin position="1140"/>
        <end position="1155"/>
    </location>
</feature>
<feature type="compositionally biased region" description="Polar residues" evidence="1">
    <location>
        <begin position="512"/>
        <end position="527"/>
    </location>
</feature>
<feature type="region of interest" description="Disordered" evidence="1">
    <location>
        <begin position="1084"/>
        <end position="1187"/>
    </location>
</feature>
<gene>
    <name evidence="4" type="primary">LOC106751787</name>
</gene>
<feature type="compositionally biased region" description="Polar residues" evidence="1">
    <location>
        <begin position="492"/>
        <end position="504"/>
    </location>
</feature>
<feature type="region of interest" description="Disordered" evidence="1">
    <location>
        <begin position="1297"/>
        <end position="1361"/>
    </location>
</feature>
<feature type="signal peptide" evidence="2">
    <location>
        <begin position="1"/>
        <end position="24"/>
    </location>
</feature>
<feature type="compositionally biased region" description="Polar residues" evidence="1">
    <location>
        <begin position="1313"/>
        <end position="1332"/>
    </location>
</feature>
<feature type="compositionally biased region" description="Basic and acidic residues" evidence="1">
    <location>
        <begin position="112"/>
        <end position="133"/>
    </location>
</feature>
<feature type="compositionally biased region" description="Polar residues" evidence="1">
    <location>
        <begin position="650"/>
        <end position="661"/>
    </location>
</feature>
<feature type="compositionally biased region" description="Low complexity" evidence="1">
    <location>
        <begin position="1334"/>
        <end position="1349"/>
    </location>
</feature>
<feature type="region of interest" description="Disordered" evidence="1">
    <location>
        <begin position="630"/>
        <end position="662"/>
    </location>
</feature>
<feature type="compositionally biased region" description="Polar residues" evidence="1">
    <location>
        <begin position="470"/>
        <end position="480"/>
    </location>
</feature>
<feature type="compositionally biased region" description="Polar residues" evidence="1">
    <location>
        <begin position="413"/>
        <end position="439"/>
    </location>
</feature>
<feature type="compositionally biased region" description="Polar residues" evidence="1">
    <location>
        <begin position="630"/>
        <end position="644"/>
    </location>
</feature>
<keyword evidence="2" id="KW-0732">Signal</keyword>
<evidence type="ECO:0000313" key="4">
    <source>
        <dbReference type="RefSeq" id="XP_014488411.1"/>
    </source>
</evidence>
<dbReference type="RefSeq" id="XP_014488411.1">
    <property type="nucleotide sequence ID" value="XM_014632925.1"/>
</dbReference>
<evidence type="ECO:0000256" key="1">
    <source>
        <dbReference type="SAM" id="MobiDB-lite"/>
    </source>
</evidence>
<feature type="region of interest" description="Disordered" evidence="1">
    <location>
        <begin position="741"/>
        <end position="766"/>
    </location>
</feature>
<dbReference type="Proteomes" id="UP000515204">
    <property type="component" value="Unplaced"/>
</dbReference>